<comment type="caution">
    <text evidence="16">The sequence shown here is derived from an EMBL/GenBank/DDBJ whole genome shotgun (WGS) entry which is preliminary data.</text>
</comment>
<protein>
    <recommendedName>
        <fullName evidence="4">dolichyl-phosphate-mannose--protein mannosyltransferase</fullName>
        <ecNumber evidence="4">2.4.1.109</ecNumber>
    </recommendedName>
</protein>
<evidence type="ECO:0000256" key="13">
    <source>
        <dbReference type="ARBA" id="ARBA00045102"/>
    </source>
</evidence>
<dbReference type="Pfam" id="PF02815">
    <property type="entry name" value="MIR"/>
    <property type="match status" value="1"/>
</dbReference>
<organism evidence="16 17">
    <name type="scientific">Holothuria leucospilota</name>
    <name type="common">Black long sea cucumber</name>
    <name type="synonym">Mertensiothuria leucospilota</name>
    <dbReference type="NCBI Taxonomy" id="206669"/>
    <lineage>
        <taxon>Eukaryota</taxon>
        <taxon>Metazoa</taxon>
        <taxon>Echinodermata</taxon>
        <taxon>Eleutherozoa</taxon>
        <taxon>Echinozoa</taxon>
        <taxon>Holothuroidea</taxon>
        <taxon>Aspidochirotacea</taxon>
        <taxon>Aspidochirotida</taxon>
        <taxon>Holothuriidae</taxon>
        <taxon>Holothuria</taxon>
    </lineage>
</organism>
<name>A0A9Q1C5K1_HOLLE</name>
<dbReference type="PANTHER" id="PTHR10050">
    <property type="entry name" value="DOLICHYL-PHOSPHATE-MANNOSE--PROTEIN MANNOSYLTRANSFERASE"/>
    <property type="match status" value="1"/>
</dbReference>
<dbReference type="GO" id="GO:0005789">
    <property type="term" value="C:endoplasmic reticulum membrane"/>
    <property type="evidence" value="ECO:0007669"/>
    <property type="project" value="UniProtKB-SubCell"/>
</dbReference>
<dbReference type="InterPro" id="IPR016093">
    <property type="entry name" value="MIR_motif"/>
</dbReference>
<comment type="catalytic activity">
    <reaction evidence="13">
        <text>a di-trans,poly-cis-dolichyl beta-D-mannosyl phosphate + L-seryl-[protein] = 3-O-(alpha-D-mannosyl)-L-seryl-[protein] + a di-trans,poly-cis-dolichyl phosphate + H(+)</text>
        <dbReference type="Rhea" id="RHEA:17377"/>
        <dbReference type="Rhea" id="RHEA-COMP:9863"/>
        <dbReference type="Rhea" id="RHEA-COMP:13546"/>
        <dbReference type="Rhea" id="RHEA-COMP:19498"/>
        <dbReference type="Rhea" id="RHEA-COMP:19501"/>
        <dbReference type="ChEBI" id="CHEBI:15378"/>
        <dbReference type="ChEBI" id="CHEBI:29999"/>
        <dbReference type="ChEBI" id="CHEBI:57683"/>
        <dbReference type="ChEBI" id="CHEBI:58211"/>
        <dbReference type="ChEBI" id="CHEBI:137321"/>
        <dbReference type="EC" id="2.4.1.109"/>
    </reaction>
</comment>
<dbReference type="InterPro" id="IPR032421">
    <property type="entry name" value="PMT_4TMC"/>
</dbReference>
<dbReference type="AlphaFoldDB" id="A0A9Q1C5K1"/>
<comment type="subcellular location">
    <subcellularLocation>
        <location evidence="1">Endoplasmic reticulum membrane</location>
        <topology evidence="1">Multi-pass membrane protein</topology>
    </subcellularLocation>
</comment>
<keyword evidence="10 14" id="KW-1133">Transmembrane helix</keyword>
<dbReference type="Proteomes" id="UP001152320">
    <property type="component" value="Chromosome 7"/>
</dbReference>
<dbReference type="CDD" id="cd23281">
    <property type="entry name" value="beta-trefoil_MIR_POMT1"/>
    <property type="match status" value="1"/>
</dbReference>
<comment type="similarity">
    <text evidence="3">Belongs to the glycosyltransferase 39 family.</text>
</comment>
<keyword evidence="5" id="KW-0328">Glycosyltransferase</keyword>
<evidence type="ECO:0000259" key="15">
    <source>
        <dbReference type="PROSITE" id="PS50919"/>
    </source>
</evidence>
<feature type="transmembrane region" description="Helical" evidence="14">
    <location>
        <begin position="195"/>
        <end position="215"/>
    </location>
</feature>
<feature type="transmembrane region" description="Helical" evidence="14">
    <location>
        <begin position="6"/>
        <end position="22"/>
    </location>
</feature>
<keyword evidence="6" id="KW-0808">Transferase</keyword>
<evidence type="ECO:0000256" key="4">
    <source>
        <dbReference type="ARBA" id="ARBA00012839"/>
    </source>
</evidence>
<dbReference type="Pfam" id="PF16192">
    <property type="entry name" value="PMT_4TMC"/>
    <property type="match status" value="1"/>
</dbReference>
<dbReference type="EC" id="2.4.1.109" evidence="4"/>
<dbReference type="InterPro" id="IPR027005">
    <property type="entry name" value="PMT-like"/>
</dbReference>
<feature type="domain" description="MIR" evidence="15">
    <location>
        <begin position="473"/>
        <end position="528"/>
    </location>
</feature>
<keyword evidence="9" id="KW-0256">Endoplasmic reticulum</keyword>
<feature type="transmembrane region" description="Helical" evidence="14">
    <location>
        <begin position="614"/>
        <end position="635"/>
    </location>
</feature>
<evidence type="ECO:0000313" key="16">
    <source>
        <dbReference type="EMBL" id="KAJ8038633.1"/>
    </source>
</evidence>
<dbReference type="Gene3D" id="2.80.10.50">
    <property type="match status" value="1"/>
</dbReference>
<feature type="domain" description="MIR" evidence="15">
    <location>
        <begin position="409"/>
        <end position="466"/>
    </location>
</feature>
<evidence type="ECO:0000256" key="5">
    <source>
        <dbReference type="ARBA" id="ARBA00022676"/>
    </source>
</evidence>
<gene>
    <name evidence="16" type="ORF">HOLleu_16110</name>
</gene>
<evidence type="ECO:0000256" key="14">
    <source>
        <dbReference type="SAM" id="Phobius"/>
    </source>
</evidence>
<feature type="transmembrane region" description="Helical" evidence="14">
    <location>
        <begin position="227"/>
        <end position="244"/>
    </location>
</feature>
<evidence type="ECO:0000256" key="11">
    <source>
        <dbReference type="ARBA" id="ARBA00023136"/>
    </source>
</evidence>
<sequence length="767" mass="88120">MCSISIIVLIHEFGIFVSYFYSKEFCKMGDKGAKVQKQSDGDKMNPTEEPFFVIHTKVNVLFVGLTFLTFVTRLWLLEEPRGVVFDEIHFGLFTGLYQHGTFFFDVHPPLGKLLLALMGYLAGYDGSFDFSSIGTEYPCHFPIWYLRVLPAICGSLLCPLSYLILSELGFSQYAALLAGFLVLTDNALLVQSRFILIDSFLLCSLLCLIFSLLKFCKNLKRPFNCQWVIWTLCLSVAITASLSIKYSGLFTLFTVSCVLLYYFWKLLTNRNIPLMKAVFHLLVYFTLLVLLPIFLYCAIFYTHLSILTKSGPHDERMSSQFQASLEGGLAKMMEGQPIEVAYGSQITLRHMHGTPCWLHSHPEPYPVRYSDNRGSSAQQQVTCYTYKDINNWWVVVDPNWESIEVENPPRRVKNGDIVKLIHGVTGRSLNSHDVAAPMSPQCMEVSCYIDYNISFPAQPLWQVELLNGKKTNNTWHAIGSHLRLIHVTTDQALKFTGLQLPDWGFYQYEVATDRNHNQEPTVWNVEEHRLIQSEATVGDEYSQQLPPDLWTPGTLGFWEKFVELQFKMLSANKEVNQEHQYSSTPLEWPMMHRGIAYWINPASNAQIHFLGNPVIWVSGMAAVFIFAVLFVIFAVRWRRQCQDLNEDEWTRFLHTGVLLAGGWIANLVPYFLMERTLFLHHYLPALLHLILLIPATLDIIYCHVLRSSLQRNFMTSMLLVWVTSIVLVFIKLSPLSYGHTPLSQNDITTLQWRDSWGLIYHEEMGYT</sequence>
<dbReference type="SMART" id="SM00472">
    <property type="entry name" value="MIR"/>
    <property type="match status" value="3"/>
</dbReference>
<keyword evidence="8" id="KW-0677">Repeat</keyword>
<evidence type="ECO:0000256" key="9">
    <source>
        <dbReference type="ARBA" id="ARBA00022824"/>
    </source>
</evidence>
<evidence type="ECO:0000256" key="10">
    <source>
        <dbReference type="ARBA" id="ARBA00022989"/>
    </source>
</evidence>
<evidence type="ECO:0000256" key="1">
    <source>
        <dbReference type="ARBA" id="ARBA00004477"/>
    </source>
</evidence>
<dbReference type="PANTHER" id="PTHR10050:SF51">
    <property type="entry name" value="PROTEIN O-MANNOSYL-TRANSFERASE 1"/>
    <property type="match status" value="1"/>
</dbReference>
<feature type="transmembrane region" description="Helical" evidence="14">
    <location>
        <begin position="656"/>
        <end position="673"/>
    </location>
</feature>
<dbReference type="EMBL" id="JAIZAY010000007">
    <property type="protein sequence ID" value="KAJ8038633.1"/>
    <property type="molecule type" value="Genomic_DNA"/>
</dbReference>
<dbReference type="PROSITE" id="PS50919">
    <property type="entry name" value="MIR"/>
    <property type="match status" value="3"/>
</dbReference>
<dbReference type="InterPro" id="IPR036300">
    <property type="entry name" value="MIR_dom_sf"/>
</dbReference>
<keyword evidence="7 14" id="KW-0812">Transmembrane</keyword>
<evidence type="ECO:0000256" key="6">
    <source>
        <dbReference type="ARBA" id="ARBA00022679"/>
    </source>
</evidence>
<feature type="domain" description="MIR" evidence="15">
    <location>
        <begin position="337"/>
        <end position="398"/>
    </location>
</feature>
<evidence type="ECO:0000256" key="3">
    <source>
        <dbReference type="ARBA" id="ARBA00007222"/>
    </source>
</evidence>
<dbReference type="FunFam" id="2.80.10.50:FF:000012">
    <property type="entry name" value="Protein O-mannosyl-transferase 1"/>
    <property type="match status" value="1"/>
</dbReference>
<comment type="catalytic activity">
    <reaction evidence="12">
        <text>a di-trans,poly-cis-dolichyl beta-D-mannosyl phosphate + L-threonyl-[protein] = 3-O-(alpha-D-mannosyl)-L-threonyl-[protein] + a di-trans,poly-cis-dolichyl phosphate + H(+)</text>
        <dbReference type="Rhea" id="RHEA:53396"/>
        <dbReference type="Rhea" id="RHEA-COMP:11060"/>
        <dbReference type="Rhea" id="RHEA-COMP:13547"/>
        <dbReference type="Rhea" id="RHEA-COMP:19498"/>
        <dbReference type="Rhea" id="RHEA-COMP:19501"/>
        <dbReference type="ChEBI" id="CHEBI:15378"/>
        <dbReference type="ChEBI" id="CHEBI:30013"/>
        <dbReference type="ChEBI" id="CHEBI:57683"/>
        <dbReference type="ChEBI" id="CHEBI:58211"/>
        <dbReference type="ChEBI" id="CHEBI:137323"/>
        <dbReference type="EC" id="2.4.1.109"/>
    </reaction>
</comment>
<reference evidence="16" key="1">
    <citation type="submission" date="2021-10" db="EMBL/GenBank/DDBJ databases">
        <title>Tropical sea cucumber genome reveals ecological adaptation and Cuvierian tubules defense mechanism.</title>
        <authorList>
            <person name="Chen T."/>
        </authorList>
    </citation>
    <scope>NUCLEOTIDE SEQUENCE</scope>
    <source>
        <strain evidence="16">Nanhai2018</strain>
        <tissue evidence="16">Muscle</tissue>
    </source>
</reference>
<feature type="transmembrane region" description="Helical" evidence="14">
    <location>
        <begin position="279"/>
        <end position="301"/>
    </location>
</feature>
<feature type="transmembrane region" description="Helical" evidence="14">
    <location>
        <begin position="58"/>
        <end position="76"/>
    </location>
</feature>
<feature type="transmembrane region" description="Helical" evidence="14">
    <location>
        <begin position="713"/>
        <end position="732"/>
    </location>
</feature>
<evidence type="ECO:0000256" key="7">
    <source>
        <dbReference type="ARBA" id="ARBA00022692"/>
    </source>
</evidence>
<evidence type="ECO:0000313" key="17">
    <source>
        <dbReference type="Proteomes" id="UP001152320"/>
    </source>
</evidence>
<feature type="transmembrane region" description="Helical" evidence="14">
    <location>
        <begin position="679"/>
        <end position="701"/>
    </location>
</feature>
<evidence type="ECO:0000256" key="2">
    <source>
        <dbReference type="ARBA" id="ARBA00004922"/>
    </source>
</evidence>
<dbReference type="GO" id="GO:0004169">
    <property type="term" value="F:dolichyl-phosphate-mannose-protein mannosyltransferase activity"/>
    <property type="evidence" value="ECO:0007669"/>
    <property type="project" value="UniProtKB-EC"/>
</dbReference>
<comment type="pathway">
    <text evidence="2">Protein modification; protein glycosylation.</text>
</comment>
<evidence type="ECO:0000256" key="8">
    <source>
        <dbReference type="ARBA" id="ARBA00022737"/>
    </source>
</evidence>
<keyword evidence="11 14" id="KW-0472">Membrane</keyword>
<proteinExistence type="inferred from homology"/>
<dbReference type="SUPFAM" id="SSF82109">
    <property type="entry name" value="MIR domain"/>
    <property type="match status" value="1"/>
</dbReference>
<dbReference type="InterPro" id="IPR003342">
    <property type="entry name" value="ArnT-like_N"/>
</dbReference>
<accession>A0A9Q1C5K1</accession>
<feature type="transmembrane region" description="Helical" evidence="14">
    <location>
        <begin position="250"/>
        <end position="267"/>
    </location>
</feature>
<dbReference type="Pfam" id="PF02366">
    <property type="entry name" value="PMT"/>
    <property type="match status" value="1"/>
</dbReference>
<dbReference type="OrthoDB" id="292747at2759"/>
<evidence type="ECO:0000256" key="12">
    <source>
        <dbReference type="ARBA" id="ARBA00045085"/>
    </source>
</evidence>
<feature type="transmembrane region" description="Helical" evidence="14">
    <location>
        <begin position="144"/>
        <end position="165"/>
    </location>
</feature>
<keyword evidence="17" id="KW-1185">Reference proteome</keyword>